<keyword evidence="4" id="KW-1185">Reference proteome</keyword>
<name>A0ABW4BRM9_9LACO</name>
<evidence type="ECO:0000313" key="4">
    <source>
        <dbReference type="Proteomes" id="UP001597251"/>
    </source>
</evidence>
<feature type="domain" description="DUF4097" evidence="2">
    <location>
        <begin position="55"/>
        <end position="308"/>
    </location>
</feature>
<gene>
    <name evidence="3" type="ORF">ACFQ42_01485</name>
</gene>
<evidence type="ECO:0000256" key="1">
    <source>
        <dbReference type="SAM" id="Phobius"/>
    </source>
</evidence>
<evidence type="ECO:0000313" key="3">
    <source>
        <dbReference type="EMBL" id="MFD1417430.1"/>
    </source>
</evidence>
<organism evidence="3 4">
    <name type="scientific">Companilactobacillus keshanensis</name>
    <dbReference type="NCBI Taxonomy" id="2486003"/>
    <lineage>
        <taxon>Bacteria</taxon>
        <taxon>Bacillati</taxon>
        <taxon>Bacillota</taxon>
        <taxon>Bacilli</taxon>
        <taxon>Lactobacillales</taxon>
        <taxon>Lactobacillaceae</taxon>
        <taxon>Companilactobacillus</taxon>
    </lineage>
</organism>
<sequence length="309" mass="34524">MRKYFVTGFYLLVLGAILCVGGFLGGGMKMVAWDHGFKISEKVNETTSLKKFSKVKVKGKNVEVRVQKGSNYSIHVVGDKLQAPTYEVKNDTLVVTGHKRRAAVDWNGRGENVVITVPKKASLKKMHFDLADGNVRLRNLKIDKLTKSDKHWNSDAAIYLDNVTVTEKNDSKFFLDYGYIQIKDSTINNLNFVADNDTIVDIKNSTLNNYKFNMSDSKLKVANSTLNGGSVHMDDGHVHLHYDDIKGTNDYTLTDESTLKTESGKMDGVDLNAKVIDYFGERKDGTYQSNPNSENLLKVNATDGTIHVQ</sequence>
<reference evidence="4" key="1">
    <citation type="journal article" date="2019" name="Int. J. Syst. Evol. Microbiol.">
        <title>The Global Catalogue of Microorganisms (GCM) 10K type strain sequencing project: providing services to taxonomists for standard genome sequencing and annotation.</title>
        <authorList>
            <consortium name="The Broad Institute Genomics Platform"/>
            <consortium name="The Broad Institute Genome Sequencing Center for Infectious Disease"/>
            <person name="Wu L."/>
            <person name="Ma J."/>
        </authorList>
    </citation>
    <scope>NUCLEOTIDE SEQUENCE [LARGE SCALE GENOMIC DNA]</scope>
    <source>
        <strain evidence="4">CCM 8936</strain>
    </source>
</reference>
<feature type="transmembrane region" description="Helical" evidence="1">
    <location>
        <begin position="6"/>
        <end position="28"/>
    </location>
</feature>
<accession>A0ABW4BRM9</accession>
<keyword evidence="1" id="KW-0472">Membrane</keyword>
<dbReference type="RefSeq" id="WP_125675050.1">
    <property type="nucleotide sequence ID" value="NZ_JBHTOI010000004.1"/>
</dbReference>
<protein>
    <submittedName>
        <fullName evidence="3">DUF4097 family beta strand repeat-containing protein</fullName>
    </submittedName>
</protein>
<proteinExistence type="predicted"/>
<dbReference type="EMBL" id="JBHTOI010000004">
    <property type="protein sequence ID" value="MFD1417430.1"/>
    <property type="molecule type" value="Genomic_DNA"/>
</dbReference>
<comment type="caution">
    <text evidence="3">The sequence shown here is derived from an EMBL/GenBank/DDBJ whole genome shotgun (WGS) entry which is preliminary data.</text>
</comment>
<dbReference type="Pfam" id="PF13349">
    <property type="entry name" value="DUF4097"/>
    <property type="match status" value="1"/>
</dbReference>
<dbReference type="Proteomes" id="UP001597251">
    <property type="component" value="Unassembled WGS sequence"/>
</dbReference>
<keyword evidence="1" id="KW-0812">Transmembrane</keyword>
<keyword evidence="1" id="KW-1133">Transmembrane helix</keyword>
<evidence type="ECO:0000259" key="2">
    <source>
        <dbReference type="Pfam" id="PF13349"/>
    </source>
</evidence>
<dbReference type="InterPro" id="IPR025164">
    <property type="entry name" value="Toastrack_DUF4097"/>
</dbReference>